<evidence type="ECO:0000313" key="2">
    <source>
        <dbReference type="Proteomes" id="UP000608071"/>
    </source>
</evidence>
<organism evidence="1 2">
    <name type="scientific">Paenibacillus gallinarum</name>
    <dbReference type="NCBI Taxonomy" id="2762232"/>
    <lineage>
        <taxon>Bacteria</taxon>
        <taxon>Bacillati</taxon>
        <taxon>Bacillota</taxon>
        <taxon>Bacilli</taxon>
        <taxon>Bacillales</taxon>
        <taxon>Paenibacillaceae</taxon>
        <taxon>Paenibacillus</taxon>
    </lineage>
</organism>
<dbReference type="EMBL" id="JACSQL010000001">
    <property type="protein sequence ID" value="MBD7967148.1"/>
    <property type="molecule type" value="Genomic_DNA"/>
</dbReference>
<reference evidence="1 2" key="1">
    <citation type="submission" date="2020-08" db="EMBL/GenBank/DDBJ databases">
        <title>A Genomic Blueprint of the Chicken Gut Microbiome.</title>
        <authorList>
            <person name="Gilroy R."/>
            <person name="Ravi A."/>
            <person name="Getino M."/>
            <person name="Pursley I."/>
            <person name="Horton D.L."/>
            <person name="Alikhan N.-F."/>
            <person name="Baker D."/>
            <person name="Gharbi K."/>
            <person name="Hall N."/>
            <person name="Watson M."/>
            <person name="Adriaenssens E.M."/>
            <person name="Foster-Nyarko E."/>
            <person name="Jarju S."/>
            <person name="Secka A."/>
            <person name="Antonio M."/>
            <person name="Oren A."/>
            <person name="Chaudhuri R."/>
            <person name="La Ragione R.M."/>
            <person name="Hildebrand F."/>
            <person name="Pallen M.J."/>
        </authorList>
    </citation>
    <scope>NUCLEOTIDE SEQUENCE [LARGE SCALE GENOMIC DNA]</scope>
    <source>
        <strain evidence="1 2">Sa2BVA9</strain>
    </source>
</reference>
<dbReference type="Proteomes" id="UP000608071">
    <property type="component" value="Unassembled WGS sequence"/>
</dbReference>
<dbReference type="RefSeq" id="WP_191798258.1">
    <property type="nucleotide sequence ID" value="NZ_JACSQL010000001.1"/>
</dbReference>
<dbReference type="SUPFAM" id="SSF48239">
    <property type="entry name" value="Terpenoid cyclases/Protein prenyltransferases"/>
    <property type="match status" value="1"/>
</dbReference>
<accession>A0ABR8SUH8</accession>
<sequence>MTTYPLLDVSHPVVKKAHHFMYTHARLLDRYRFEYATGQRSAESVVQALAAYQNQDGGFGHALEPDIRSPYSQPQGAEFALHLLDEVHFYPERILTGLGFFLQKHANAKTGGWPYSFKNVNDYPHAPWWTTEKDDTASLNPSGSIIGLLYKCKDWHPFLRESWFKKAEDFVWSSLENAELKGYHDLIQAIHFLETQDESDRSIRLKQKLDHLLEQPGVIELDPEATGYVQKVLDWAPRSDSYAAHFIPKEITQQHLEHLLASQQEDGGWPISWPALSVASEAEWRGHLTMERLKTLASYGII</sequence>
<gene>
    <name evidence="1" type="ORF">H9647_03650</name>
</gene>
<dbReference type="InterPro" id="IPR008930">
    <property type="entry name" value="Terpenoid_cyclase/PrenylTrfase"/>
</dbReference>
<name>A0ABR8SUH8_9BACL</name>
<comment type="caution">
    <text evidence="1">The sequence shown here is derived from an EMBL/GenBank/DDBJ whole genome shotgun (WGS) entry which is preliminary data.</text>
</comment>
<protein>
    <recommendedName>
        <fullName evidence="3">Prenyltransferase</fullName>
    </recommendedName>
</protein>
<keyword evidence="2" id="KW-1185">Reference proteome</keyword>
<proteinExistence type="predicted"/>
<evidence type="ECO:0008006" key="3">
    <source>
        <dbReference type="Google" id="ProtNLM"/>
    </source>
</evidence>
<evidence type="ECO:0000313" key="1">
    <source>
        <dbReference type="EMBL" id="MBD7967148.1"/>
    </source>
</evidence>